<dbReference type="Pfam" id="PF00092">
    <property type="entry name" value="VWA"/>
    <property type="match status" value="1"/>
</dbReference>
<gene>
    <name evidence="3" type="ORF">lam_524</name>
</gene>
<dbReference type="Gene3D" id="3.40.50.410">
    <property type="entry name" value="von Willebrand factor, type A domain"/>
    <property type="match status" value="1"/>
</dbReference>
<proteinExistence type="predicted"/>
<dbReference type="RefSeq" id="WP_007557274.1">
    <property type="nucleotide sequence ID" value="NC_022793.1"/>
</dbReference>
<dbReference type="SMART" id="SM00327">
    <property type="entry name" value="VWA"/>
    <property type="match status" value="1"/>
</dbReference>
<dbReference type="SUPFAM" id="SSF53300">
    <property type="entry name" value="vWA-like"/>
    <property type="match status" value="1"/>
</dbReference>
<name>U6B821_9HYPH</name>
<reference evidence="3 4" key="1">
    <citation type="journal article" date="2014" name="Mol. Plant Microbe Interact.">
        <title>The complete genome sequence of Candidatus Liberibacter americanus, associated with citrus Huanglongbing.</title>
        <authorList>
            <person name="Wulff N.A."/>
            <person name="Zhang S."/>
            <person name="Setubal J.C."/>
            <person name="Almeida N.F."/>
            <person name="Martins E.C."/>
            <person name="Harakava R."/>
            <person name="Kumar D."/>
            <person name="Rangel L.T."/>
            <person name="Foissac X."/>
            <person name="Bove J."/>
            <person name="Gabriel D.W."/>
        </authorList>
    </citation>
    <scope>NUCLEOTIDE SEQUENCE [LARGE SCALE GENOMIC DNA]</scope>
    <source>
        <strain evidence="3 4">Sao Paulo</strain>
    </source>
</reference>
<keyword evidence="1" id="KW-1133">Transmembrane helix</keyword>
<keyword evidence="1" id="KW-0472">Membrane</keyword>
<evidence type="ECO:0000259" key="2">
    <source>
        <dbReference type="PROSITE" id="PS50234"/>
    </source>
</evidence>
<keyword evidence="4" id="KW-1185">Reference proteome</keyword>
<keyword evidence="1" id="KW-0812">Transmembrane</keyword>
<dbReference type="PATRIC" id="fig|1261131.3.peg.498"/>
<evidence type="ECO:0000313" key="4">
    <source>
        <dbReference type="Proteomes" id="UP000017862"/>
    </source>
</evidence>
<accession>U6B821</accession>
<dbReference type="InterPro" id="IPR036465">
    <property type="entry name" value="vWFA_dom_sf"/>
</dbReference>
<feature type="domain" description="VWFA" evidence="2">
    <location>
        <begin position="156"/>
        <end position="347"/>
    </location>
</feature>
<dbReference type="STRING" id="1261131.lam_524"/>
<organism evidence="3 4">
    <name type="scientific">Candidatus Liberibacter americanus str. Sao Paulo</name>
    <dbReference type="NCBI Taxonomy" id="1261131"/>
    <lineage>
        <taxon>Bacteria</taxon>
        <taxon>Pseudomonadati</taxon>
        <taxon>Pseudomonadota</taxon>
        <taxon>Alphaproteobacteria</taxon>
        <taxon>Hyphomicrobiales</taxon>
        <taxon>Rhizobiaceae</taxon>
        <taxon>Liberibacter</taxon>
    </lineage>
</organism>
<protein>
    <recommendedName>
        <fullName evidence="2">VWFA domain-containing protein</fullName>
    </recommendedName>
</protein>
<evidence type="ECO:0000313" key="3">
    <source>
        <dbReference type="EMBL" id="AHA27877.1"/>
    </source>
</evidence>
<dbReference type="KEGG" id="lar:lam_524"/>
<dbReference type="PROSITE" id="PS50234">
    <property type="entry name" value="VWFA"/>
    <property type="match status" value="1"/>
</dbReference>
<evidence type="ECO:0000256" key="1">
    <source>
        <dbReference type="SAM" id="Phobius"/>
    </source>
</evidence>
<sequence>MYYIKIMRNKLGSFAIISAILLPLIFVLSGFLFDLSRMIYIKVELGEIIDSVLLRTYSSIISIDKDIPDSQIISIAKNNLRNELKNHFSDEDTNQIEKHAKIALSGYSYERHLLMDLHYQMHKNFINMIVSGGNDLVEVDNVAVVRMNLSSNYKIDIIFIMDVSGSMKTCADYDVYNILSYFCSFSGTRMGVMLSAVIKFLDVAQHYYKSLRVGGVEFNEVPVNIFDLTFDVNEFRKNINDIYKAYAGTIISSGLSKGYEMFAKDHPDHRKRVMILITDGMFTHEDDIKNSINICKKSIREGTEHFVVGINNDDSYNNIILRNCSSNNHLYFANDASSIRSALIDIAKVIANKKYVVISK</sequence>
<dbReference type="InterPro" id="IPR002035">
    <property type="entry name" value="VWF_A"/>
</dbReference>
<dbReference type="eggNOG" id="COG2304">
    <property type="taxonomic scope" value="Bacteria"/>
</dbReference>
<feature type="transmembrane region" description="Helical" evidence="1">
    <location>
        <begin position="12"/>
        <end position="33"/>
    </location>
</feature>
<dbReference type="HOGENOM" id="CLU_047933_0_0_5"/>
<dbReference type="AlphaFoldDB" id="U6B821"/>
<dbReference type="Proteomes" id="UP000017862">
    <property type="component" value="Chromosome"/>
</dbReference>
<dbReference type="EMBL" id="CP006604">
    <property type="protein sequence ID" value="AHA27877.1"/>
    <property type="molecule type" value="Genomic_DNA"/>
</dbReference>